<sequence>MAKKGKSKGSSGTLTESTETVNQSPQPDAVGANFSQLPSEQIERLRDAFQLIDQDNDGFVSEKDIKATYKSISKDIKDDEVKAMLNGKTDDGKLTFPAYLSLMSKEIAQLPNKSEIQKALRVFSSDMEINLKDLRESLAAVGMKKEELEPVLSAFKTERMDGEVMFMGGNFMSYVS</sequence>
<dbReference type="GO" id="GO:0043226">
    <property type="term" value="C:organelle"/>
    <property type="evidence" value="ECO:0007669"/>
    <property type="project" value="UniProtKB-ARBA"/>
</dbReference>
<dbReference type="PROSITE" id="PS00018">
    <property type="entry name" value="EF_HAND_1"/>
    <property type="match status" value="1"/>
</dbReference>
<evidence type="ECO:0000256" key="1">
    <source>
        <dbReference type="ARBA" id="ARBA00022737"/>
    </source>
</evidence>
<dbReference type="OrthoDB" id="429467at2759"/>
<feature type="domain" description="EF-hand" evidence="4">
    <location>
        <begin position="40"/>
        <end position="75"/>
    </location>
</feature>
<keyword evidence="1" id="KW-0677">Repeat</keyword>
<feature type="region of interest" description="Disordered" evidence="3">
    <location>
        <begin position="1"/>
        <end position="37"/>
    </location>
</feature>
<name>A0A061AWE2_CYBFA</name>
<organism evidence="5">
    <name type="scientific">Cyberlindnera fabianii</name>
    <name type="common">Yeast</name>
    <name type="synonym">Hansenula fabianii</name>
    <dbReference type="NCBI Taxonomy" id="36022"/>
    <lineage>
        <taxon>Eukaryota</taxon>
        <taxon>Fungi</taxon>
        <taxon>Dikarya</taxon>
        <taxon>Ascomycota</taxon>
        <taxon>Saccharomycotina</taxon>
        <taxon>Saccharomycetes</taxon>
        <taxon>Phaffomycetales</taxon>
        <taxon>Phaffomycetaceae</taxon>
        <taxon>Cyberlindnera</taxon>
    </lineage>
</organism>
<dbReference type="PhylomeDB" id="A0A061AWE2"/>
<dbReference type="SUPFAM" id="SSF47473">
    <property type="entry name" value="EF-hand"/>
    <property type="match status" value="1"/>
</dbReference>
<dbReference type="SMART" id="SM00054">
    <property type="entry name" value="EFh"/>
    <property type="match status" value="1"/>
</dbReference>
<dbReference type="InterPro" id="IPR002048">
    <property type="entry name" value="EF_hand_dom"/>
</dbReference>
<dbReference type="Pfam" id="PF13499">
    <property type="entry name" value="EF-hand_7"/>
    <property type="match status" value="1"/>
</dbReference>
<dbReference type="InterPro" id="IPR018247">
    <property type="entry name" value="EF_Hand_1_Ca_BS"/>
</dbReference>
<keyword evidence="2" id="KW-0106">Calcium</keyword>
<dbReference type="GO" id="GO:0005509">
    <property type="term" value="F:calcium ion binding"/>
    <property type="evidence" value="ECO:0007669"/>
    <property type="project" value="InterPro"/>
</dbReference>
<dbReference type="FunFam" id="1.10.238.10:FF:000178">
    <property type="entry name" value="Calmodulin-2 A"/>
    <property type="match status" value="1"/>
</dbReference>
<reference evidence="5" key="1">
    <citation type="journal article" date="2014" name="Genome Announc.">
        <title>Genome sequence of the yeast Cyberlindnera fabianii (Hansenula fabianii).</title>
        <authorList>
            <person name="Freel K.C."/>
            <person name="Sarilar V."/>
            <person name="Neuveglise C."/>
            <person name="Devillers H."/>
            <person name="Friedrich A."/>
            <person name="Schacherer J."/>
        </authorList>
    </citation>
    <scope>NUCLEOTIDE SEQUENCE</scope>
    <source>
        <strain evidence="5">YJS4271</strain>
    </source>
</reference>
<accession>A0A061AWE2</accession>
<dbReference type="InterPro" id="IPR011992">
    <property type="entry name" value="EF-hand-dom_pair"/>
</dbReference>
<gene>
    <name evidence="5" type="ORF">CYFA0S_03e06546g</name>
</gene>
<evidence type="ECO:0000256" key="2">
    <source>
        <dbReference type="ARBA" id="ARBA00022837"/>
    </source>
</evidence>
<dbReference type="PANTHER" id="PTHR23049">
    <property type="entry name" value="MYOSIN REGULATORY LIGHT CHAIN 2"/>
    <property type="match status" value="1"/>
</dbReference>
<evidence type="ECO:0000256" key="3">
    <source>
        <dbReference type="SAM" id="MobiDB-lite"/>
    </source>
</evidence>
<dbReference type="AlphaFoldDB" id="A0A061AWE2"/>
<dbReference type="EMBL" id="LK052888">
    <property type="protein sequence ID" value="CDR39728.1"/>
    <property type="molecule type" value="Genomic_DNA"/>
</dbReference>
<proteinExistence type="predicted"/>
<evidence type="ECO:0000313" key="5">
    <source>
        <dbReference type="EMBL" id="CDR39728.1"/>
    </source>
</evidence>
<protein>
    <submittedName>
        <fullName evidence="5">CYFA0S03e06546g1_1</fullName>
    </submittedName>
</protein>
<dbReference type="Gene3D" id="1.10.238.10">
    <property type="entry name" value="EF-hand"/>
    <property type="match status" value="1"/>
</dbReference>
<dbReference type="PROSITE" id="PS50222">
    <property type="entry name" value="EF_HAND_2"/>
    <property type="match status" value="1"/>
</dbReference>
<dbReference type="InterPro" id="IPR050403">
    <property type="entry name" value="Myosin_RLC"/>
</dbReference>
<feature type="compositionally biased region" description="Low complexity" evidence="3">
    <location>
        <begin position="8"/>
        <end position="20"/>
    </location>
</feature>
<evidence type="ECO:0000259" key="4">
    <source>
        <dbReference type="PROSITE" id="PS50222"/>
    </source>
</evidence>